<dbReference type="CDD" id="cd02891">
    <property type="entry name" value="A2M_like"/>
    <property type="match status" value="1"/>
</dbReference>
<dbReference type="InterPro" id="IPR011625">
    <property type="entry name" value="A2M_N_BRD"/>
</dbReference>
<dbReference type="SUPFAM" id="SSF48239">
    <property type="entry name" value="Terpenoid cyclases/Protein prenyltransferases"/>
    <property type="match status" value="1"/>
</dbReference>
<proteinExistence type="inferred from homology"/>
<dbReference type="InterPro" id="IPR019734">
    <property type="entry name" value="TPR_rpt"/>
</dbReference>
<dbReference type="InterPro" id="IPR049120">
    <property type="entry name" value="A2M_bMG2"/>
</dbReference>
<dbReference type="Pfam" id="PF00207">
    <property type="entry name" value="A2M"/>
    <property type="match status" value="1"/>
</dbReference>
<dbReference type="InterPro" id="IPR001599">
    <property type="entry name" value="Macroglobln_a2"/>
</dbReference>
<name>A0A1G5YRE1_9HYPH</name>
<keyword evidence="3" id="KW-0677">Repeat</keyword>
<dbReference type="Pfam" id="PF07678">
    <property type="entry name" value="TED_complement"/>
    <property type="match status" value="1"/>
</dbReference>
<dbReference type="Pfam" id="PF01835">
    <property type="entry name" value="MG2"/>
    <property type="match status" value="1"/>
</dbReference>
<evidence type="ECO:0000256" key="1">
    <source>
        <dbReference type="ARBA" id="ARBA00010556"/>
    </source>
</evidence>
<dbReference type="SUPFAM" id="SSF57414">
    <property type="entry name" value="Hairpin loop containing domain-like"/>
    <property type="match status" value="1"/>
</dbReference>
<dbReference type="OrthoDB" id="9767116at2"/>
<dbReference type="Gene3D" id="2.60.40.1930">
    <property type="match status" value="1"/>
</dbReference>
<dbReference type="InterPro" id="IPR051802">
    <property type="entry name" value="YfhM-like"/>
</dbReference>
<dbReference type="Pfam" id="PF00024">
    <property type="entry name" value="PAN_1"/>
    <property type="match status" value="1"/>
</dbReference>
<dbReference type="InterPro" id="IPR041462">
    <property type="entry name" value="Bact_A2M_MG6"/>
</dbReference>
<evidence type="ECO:0000313" key="7">
    <source>
        <dbReference type="Proteomes" id="UP000198588"/>
    </source>
</evidence>
<dbReference type="STRING" id="1165689.SAMN02927914_03620"/>
<feature type="domain" description="Apple" evidence="5">
    <location>
        <begin position="32"/>
        <end position="99"/>
    </location>
</feature>
<dbReference type="InterPro" id="IPR047565">
    <property type="entry name" value="Alpha-macroglob_thiol-ester_cl"/>
</dbReference>
<dbReference type="Pfam" id="PF21142">
    <property type="entry name" value="A2M_bMG2"/>
    <property type="match status" value="1"/>
</dbReference>
<dbReference type="Gene3D" id="3.50.4.10">
    <property type="entry name" value="Hepatocyte Growth Factor"/>
    <property type="match status" value="1"/>
</dbReference>
<dbReference type="InterPro" id="IPR026284">
    <property type="entry name" value="A2MG_proteobact"/>
</dbReference>
<dbReference type="SMART" id="SM01419">
    <property type="entry name" value="Thiol-ester_cl"/>
    <property type="match status" value="1"/>
</dbReference>
<dbReference type="PIRSF" id="PIRSF038980">
    <property type="entry name" value="A2M_bac"/>
    <property type="match status" value="1"/>
</dbReference>
<dbReference type="GO" id="GO:0006508">
    <property type="term" value="P:proteolysis"/>
    <property type="evidence" value="ECO:0007669"/>
    <property type="project" value="InterPro"/>
</dbReference>
<dbReference type="GO" id="GO:0004866">
    <property type="term" value="F:endopeptidase inhibitor activity"/>
    <property type="evidence" value="ECO:0007669"/>
    <property type="project" value="InterPro"/>
</dbReference>
<dbReference type="Gene3D" id="1.50.10.20">
    <property type="match status" value="1"/>
</dbReference>
<dbReference type="SMART" id="SM00028">
    <property type="entry name" value="TPR"/>
    <property type="match status" value="2"/>
</dbReference>
<dbReference type="InterPro" id="IPR041246">
    <property type="entry name" value="Bact_MG10"/>
</dbReference>
<dbReference type="RefSeq" id="WP_091580120.1">
    <property type="nucleotide sequence ID" value="NZ_FMXM01000011.1"/>
</dbReference>
<dbReference type="Pfam" id="PF07703">
    <property type="entry name" value="A2M_BRD"/>
    <property type="match status" value="1"/>
</dbReference>
<evidence type="ECO:0000313" key="6">
    <source>
        <dbReference type="EMBL" id="SDA85268.1"/>
    </source>
</evidence>
<evidence type="ECO:0000256" key="2">
    <source>
        <dbReference type="ARBA" id="ARBA00022729"/>
    </source>
</evidence>
<protein>
    <recommendedName>
        <fullName evidence="5">Apple domain-containing protein</fullName>
    </recommendedName>
</protein>
<evidence type="ECO:0000256" key="3">
    <source>
        <dbReference type="ARBA" id="ARBA00022737"/>
    </source>
</evidence>
<dbReference type="InterPro" id="IPR000177">
    <property type="entry name" value="Apple"/>
</dbReference>
<dbReference type="InterPro" id="IPR021868">
    <property type="entry name" value="Alpha_2_Macroglob_MG3"/>
</dbReference>
<dbReference type="PANTHER" id="PTHR40094">
    <property type="entry name" value="ALPHA-2-MACROGLOBULIN HOMOLOG"/>
    <property type="match status" value="1"/>
</dbReference>
<dbReference type="InterPro" id="IPR008930">
    <property type="entry name" value="Terpenoid_cyclase/PrenylTrfase"/>
</dbReference>
<organism evidence="6 7">
    <name type="scientific">Mesorhizobium qingshengii</name>
    <dbReference type="NCBI Taxonomy" id="1165689"/>
    <lineage>
        <taxon>Bacteria</taxon>
        <taxon>Pseudomonadati</taxon>
        <taxon>Pseudomonadota</taxon>
        <taxon>Alphaproteobacteria</taxon>
        <taxon>Hyphomicrobiales</taxon>
        <taxon>Phyllobacteriaceae</taxon>
        <taxon>Mesorhizobium</taxon>
    </lineage>
</organism>
<dbReference type="CDD" id="cd01100">
    <property type="entry name" value="APPLE_Factor_XI_like"/>
    <property type="match status" value="1"/>
</dbReference>
<keyword evidence="2" id="KW-0732">Signal</keyword>
<reference evidence="6 7" key="1">
    <citation type="submission" date="2016-10" db="EMBL/GenBank/DDBJ databases">
        <authorList>
            <person name="de Groot N.N."/>
        </authorList>
    </citation>
    <scope>NUCLEOTIDE SEQUENCE [LARGE SCALE GENOMIC DNA]</scope>
    <source>
        <strain evidence="6 7">CGMCC 1.12097</strain>
    </source>
</reference>
<dbReference type="InterPro" id="IPR011626">
    <property type="entry name" value="Alpha-macroglobulin_TED"/>
</dbReference>
<dbReference type="Pfam" id="PF17962">
    <property type="entry name" value="bMG6"/>
    <property type="match status" value="1"/>
</dbReference>
<dbReference type="EMBL" id="FMXM01000011">
    <property type="protein sequence ID" value="SDA85268.1"/>
    <property type="molecule type" value="Genomic_DNA"/>
</dbReference>
<dbReference type="PROSITE" id="PS50948">
    <property type="entry name" value="PAN"/>
    <property type="match status" value="1"/>
</dbReference>
<dbReference type="SMART" id="SM01359">
    <property type="entry name" value="A2M_N_2"/>
    <property type="match status" value="1"/>
</dbReference>
<dbReference type="PANTHER" id="PTHR40094:SF1">
    <property type="entry name" value="UBIQUITIN DOMAIN-CONTAINING PROTEIN"/>
    <property type="match status" value="1"/>
</dbReference>
<sequence>MTMRAARGLSILILLFFAWANVFAWSGVAQAAEARRIATTANSDYFGFDLRSDQNVTLDQCKTTCLGDPACRAFTYNTKAKWCFLKSDYNQLKPFNGAVAGKVVKIDGDPDIGAPPDLAFFPNWMADQAQQYRNKLLGPAYIKPTDGLAALTSAAEQSVLTGDHRSAMLRYEGAVSVMPDDGQLWLNLARETLAVQPAANTSDASTLPANGTSAAFNAYKLLRTTKTRAEVLALLGNGLDKRDLYRPALQAYEASLALVPSPAVQADYADLKARKGFRVIDHTVDADTSAPRICAQFSEDLVKTGVDYAQFVTVDNAPPKGVEAKDKQICVEGLEHGQHYDVTFRAGLPAAIGEVTAAPVVLSIYVQDRAPSARFTGDSFVLPAGARRGIPVVTVNMNAAEMKLYRIGDRSLAQLLSGYQFLHQLDGYDISNISEQMGAPVWQGQLDIVNDLNKEVTTSFPVDEALPQRKPGVYVLTAQAVNDKNDDYNSMATQWFVVSDIGLSTYTGQDGLNVFARSLGSAKPIAGAELTLVARNNEVLGTATSDADGHAVFNPGLTRGDGGMVPAVLMAKQGDNDFVFLDMGRAGFDLSDRGVTGRAAPGALDVYAWTERGIYRAGEDVHVAALARDGAAKAVENLPLTFIFSRPDGVEDRRIVSDGASAGGHAVDLPLEPNAMRGTWSVSIYTDPKQPAVASQMFLVEDFVPDRIEFDMTADKKEIAQGETANINIDGRFLYGAPAAGLALEGELTLSTSRDWDRFQGFSFGLADEQSAEPSVTPLTGLPVVGDDGKVTFPVSVEQLPSTTKLVDAKVTVRMRETGGRAIERSLNIGIRPQGHMIGIRPDFADGEVPQGGTAKFSLIAVDPDGKREALKGALWTLVKVERNYQWYRSNNSWNYEPVTFTKSIANGQIDLGADGDATVSVPVDWGQYRLEVETSDPEGPATSYEFDAGWYVASTTTETPDGLEIALDKDTYAAGEVAKLKVSPHFAGELLINIGADKLLKTVTATVPAGGSTVDIPVGDDWGAGAYVTATLFRPGDAQETRMPARAIGVKWLKVDPGSKKLTVALTPPDKTMPRQQLSIPVAVAGVQPGSNAYVMVAAVDVGILNLTNYKAPDPENWFFGQRMLGMEIRDIYGRLIDGSLGNAGKLRTGGDGANMQTQGSPPTEKLVAFFSGPVQLDADGKARIDFDIPQFNGTVRVMAVAWTKEAVGHAQTDVIVRDPIVITAGLPRFLSPGDAAVMRLDVADTDGPAGDYKLSIDTTGDLSTGDKPLPEKLTLAKGKRQTLTVPLVAQTAGNASITVKLAHADGTAVEQTLYVPVRPAQLPVTTRLVVDLKGNGGALRVDKELLAASLLDGASVSVGVSQAAAFDVPSLLMTLDRYPYGCAEQTTSRAMPLLYVNEMASGIGMASDPDLHGRVQDAIYKVLSYQAAGGSFGLWGPGSGDLWLDAYVTDFLTRAREQKYDVPSLAMNQALSNLQNSLGYDQSVQDRGSEIAYALYVLARNKKASIGDLRYYADTQLEAFSSPMAVAQLAASLALYGDTPRSEATFRTALQLAKSTTEYDYYRSDYGSPLRDGAAMLALAAESKPVPTIVPELIKLVTRERAEARWTSTQDESWMLLAARALKEGNDSITLTVNGAPHAGGYSDQINGSDLVDSPLTIANTGKTPLQAVVTTVASPIQPLPASGDGFTIDRTYYKLDGTEANVTEATQNERYVVVLKIYEQNSWPSRLLITDLLPAGFEIDNPGLVSSAQLSNFSWLAQTDAAHLEFRDDRFVAAFNPNEGDGDRNITLAYVVRAVTPGTYAHPAATVEDMYRPQYSARTATGMMEIKAP</sequence>
<evidence type="ECO:0000259" key="5">
    <source>
        <dbReference type="PROSITE" id="PS50948"/>
    </source>
</evidence>
<dbReference type="Proteomes" id="UP000198588">
    <property type="component" value="Unassembled WGS sequence"/>
</dbReference>
<dbReference type="InterPro" id="IPR003609">
    <property type="entry name" value="Pan_app"/>
</dbReference>
<comment type="similarity">
    <text evidence="1">Belongs to the protease inhibitor I39 (alpha-2-macroglobulin) family. Bacterial alpha-2-macroglobulin subfamily.</text>
</comment>
<dbReference type="GO" id="GO:0005615">
    <property type="term" value="C:extracellular space"/>
    <property type="evidence" value="ECO:0007669"/>
    <property type="project" value="InterPro"/>
</dbReference>
<dbReference type="Pfam" id="PF17972">
    <property type="entry name" value="bMG5"/>
    <property type="match status" value="1"/>
</dbReference>
<dbReference type="InterPro" id="IPR002890">
    <property type="entry name" value="MG2"/>
</dbReference>
<dbReference type="InterPro" id="IPR041203">
    <property type="entry name" value="Bact_A2M_MG5"/>
</dbReference>
<accession>A0A1G5YRE1</accession>
<keyword evidence="4" id="KW-1015">Disulfide bond</keyword>
<dbReference type="Pfam" id="PF17973">
    <property type="entry name" value="bMG10"/>
    <property type="match status" value="1"/>
</dbReference>
<gene>
    <name evidence="6" type="ORF">SAMN02927914_03620</name>
</gene>
<dbReference type="SMART" id="SM01360">
    <property type="entry name" value="A2M"/>
    <property type="match status" value="1"/>
</dbReference>
<evidence type="ECO:0000256" key="4">
    <source>
        <dbReference type="ARBA" id="ARBA00023157"/>
    </source>
</evidence>
<dbReference type="Pfam" id="PF11974">
    <property type="entry name" value="bMG3"/>
    <property type="match status" value="1"/>
</dbReference>